<dbReference type="PANTHER" id="PTHR43669">
    <property type="entry name" value="5-KETO-D-GLUCONATE 5-REDUCTASE"/>
    <property type="match status" value="1"/>
</dbReference>
<dbReference type="InterPro" id="IPR002347">
    <property type="entry name" value="SDR_fam"/>
</dbReference>
<proteinExistence type="inferred from homology"/>
<evidence type="ECO:0000256" key="1">
    <source>
        <dbReference type="ARBA" id="ARBA00006484"/>
    </source>
</evidence>
<dbReference type="Proteomes" id="UP000479526">
    <property type="component" value="Unassembled WGS sequence"/>
</dbReference>
<dbReference type="InterPro" id="IPR020904">
    <property type="entry name" value="Sc_DH/Rdtase_CS"/>
</dbReference>
<dbReference type="InterPro" id="IPR036291">
    <property type="entry name" value="NAD(P)-bd_dom_sf"/>
</dbReference>
<protein>
    <submittedName>
        <fullName evidence="4">Decaprenylphospho-beta-D-erythro-pentofuranosid-2-ulose 2-reductase</fullName>
        <ecNumber evidence="4">1.1.1.333</ecNumber>
    </submittedName>
</protein>
<dbReference type="NCBIfam" id="NF005912">
    <property type="entry name" value="PRK07904.1"/>
    <property type="match status" value="1"/>
</dbReference>
<name>A0A7C9NMM1_9ACTN</name>
<sequence>MDGLRRPQSMVLLGGTSELGLAIARRYLAMGPLRVVLAGRPSRLLEEAAADLAAAGAQVEIVPFDAAEPATHEAALGACFAGGDVDLAVVAFGLLPDQDTALRDPALAVRTASVNYTGAVSAGVLLAREMTVQGHGVIVVLSSVAGERPRPANFLYGSAKAGLTAFTRGLAGHLGGTGVRVLLVRAGFVHTRMTAGLSVPPLATTPDAVAEAVVDAVWRGSGDVWVPRAARPVALLLRLLPHAVLRRLP</sequence>
<gene>
    <name evidence="4" type="ORF">GT755_36105</name>
</gene>
<evidence type="ECO:0000256" key="2">
    <source>
        <dbReference type="ARBA" id="ARBA00023002"/>
    </source>
</evidence>
<comment type="similarity">
    <text evidence="1 3">Belongs to the short-chain dehydrogenases/reductases (SDR) family.</text>
</comment>
<accession>A0A7C9NMM1</accession>
<dbReference type="PRINTS" id="PR00081">
    <property type="entry name" value="GDHRDH"/>
</dbReference>
<dbReference type="AlphaFoldDB" id="A0A7C9NMM1"/>
<evidence type="ECO:0000313" key="5">
    <source>
        <dbReference type="Proteomes" id="UP000479526"/>
    </source>
</evidence>
<comment type="caution">
    <text evidence="4">The sequence shown here is derived from an EMBL/GenBank/DDBJ whole genome shotgun (WGS) entry which is preliminary data.</text>
</comment>
<dbReference type="Gene3D" id="3.40.50.720">
    <property type="entry name" value="NAD(P)-binding Rossmann-like Domain"/>
    <property type="match status" value="1"/>
</dbReference>
<evidence type="ECO:0000256" key="3">
    <source>
        <dbReference type="RuleBase" id="RU000363"/>
    </source>
</evidence>
<dbReference type="GO" id="GO:0016491">
    <property type="term" value="F:oxidoreductase activity"/>
    <property type="evidence" value="ECO:0007669"/>
    <property type="project" value="UniProtKB-KW"/>
</dbReference>
<dbReference type="EMBL" id="WXEW01000013">
    <property type="protein sequence ID" value="NAS27078.1"/>
    <property type="molecule type" value="Genomic_DNA"/>
</dbReference>
<dbReference type="CDD" id="cd05233">
    <property type="entry name" value="SDR_c"/>
    <property type="match status" value="1"/>
</dbReference>
<keyword evidence="2 4" id="KW-0560">Oxidoreductase</keyword>
<dbReference type="PRINTS" id="PR00080">
    <property type="entry name" value="SDRFAMILY"/>
</dbReference>
<dbReference type="Pfam" id="PF00106">
    <property type="entry name" value="adh_short"/>
    <property type="match status" value="1"/>
</dbReference>
<dbReference type="PANTHER" id="PTHR43669:SF6">
    <property type="entry name" value="DECAPRENYLPHOSPHORYL-2-KETO-BETA-D-ERYTHRO-PENTOSE REDUCTASE"/>
    <property type="match status" value="1"/>
</dbReference>
<dbReference type="PROSITE" id="PS00061">
    <property type="entry name" value="ADH_SHORT"/>
    <property type="match status" value="1"/>
</dbReference>
<organism evidence="4 5">
    <name type="scientific">Herbidospora solisilvae</name>
    <dbReference type="NCBI Taxonomy" id="2696284"/>
    <lineage>
        <taxon>Bacteria</taxon>
        <taxon>Bacillati</taxon>
        <taxon>Actinomycetota</taxon>
        <taxon>Actinomycetes</taxon>
        <taxon>Streptosporangiales</taxon>
        <taxon>Streptosporangiaceae</taxon>
        <taxon>Herbidospora</taxon>
    </lineage>
</organism>
<dbReference type="RefSeq" id="WP_161484043.1">
    <property type="nucleotide sequence ID" value="NZ_WXEW01000013.1"/>
</dbReference>
<evidence type="ECO:0000313" key="4">
    <source>
        <dbReference type="EMBL" id="NAS27078.1"/>
    </source>
</evidence>
<reference evidence="4 5" key="1">
    <citation type="submission" date="2020-01" db="EMBL/GenBank/DDBJ databases">
        <title>Herbidospora sp. NEAU-GS84 nov., a novel actinomycete isolated from soil.</title>
        <authorList>
            <person name="Han L."/>
        </authorList>
    </citation>
    <scope>NUCLEOTIDE SEQUENCE [LARGE SCALE GENOMIC DNA]</scope>
    <source>
        <strain evidence="4 5">NEAU-GS84</strain>
    </source>
</reference>
<dbReference type="SUPFAM" id="SSF51735">
    <property type="entry name" value="NAD(P)-binding Rossmann-fold domains"/>
    <property type="match status" value="1"/>
</dbReference>
<dbReference type="EC" id="1.1.1.333" evidence="4"/>
<keyword evidence="5" id="KW-1185">Reference proteome</keyword>